<evidence type="ECO:0000259" key="2">
    <source>
        <dbReference type="PROSITE" id="PS50943"/>
    </source>
</evidence>
<dbReference type="Gene3D" id="1.10.8.130">
    <property type="match status" value="1"/>
</dbReference>
<dbReference type="PANTHER" id="PTHR46558:SF11">
    <property type="entry name" value="HTH-TYPE TRANSCRIPTIONAL REGULATOR XRE"/>
    <property type="match status" value="1"/>
</dbReference>
<dbReference type="InterPro" id="IPR001387">
    <property type="entry name" value="Cro/C1-type_HTH"/>
</dbReference>
<dbReference type="Pfam" id="PF08998">
    <property type="entry name" value="Epsilon_antitox"/>
    <property type="match status" value="1"/>
</dbReference>
<reference evidence="3 4" key="1">
    <citation type="submission" date="2009-04" db="EMBL/GenBank/DDBJ databases">
        <authorList>
            <person name="Qin X."/>
            <person name="Bachman B."/>
            <person name="Battles P."/>
            <person name="Bell A."/>
            <person name="Bess C."/>
            <person name="Bickham C."/>
            <person name="Chaboub L."/>
            <person name="Chen D."/>
            <person name="Coyle M."/>
            <person name="Deiros D.R."/>
            <person name="Dinh H."/>
            <person name="Forbes L."/>
            <person name="Fowler G."/>
            <person name="Francisco L."/>
            <person name="Fu Q."/>
            <person name="Gubbala S."/>
            <person name="Hale W."/>
            <person name="Han Y."/>
            <person name="Hemphill L."/>
            <person name="Highlander S.K."/>
            <person name="Hirani K."/>
            <person name="Hogues M."/>
            <person name="Jackson L."/>
            <person name="Jakkamsetti A."/>
            <person name="Javaid M."/>
            <person name="Jiang H."/>
            <person name="Korchina V."/>
            <person name="Kovar C."/>
            <person name="Lara F."/>
            <person name="Lee S."/>
            <person name="Mata R."/>
            <person name="Mathew T."/>
            <person name="Moen C."/>
            <person name="Morales K."/>
            <person name="Munidasa M."/>
            <person name="Nazareth L."/>
            <person name="Ngo R."/>
            <person name="Nguyen L."/>
            <person name="Okwuonu G."/>
            <person name="Ongeri F."/>
            <person name="Patil S."/>
            <person name="Petrosino J."/>
            <person name="Pham C."/>
            <person name="Pham P."/>
            <person name="Pu L.-L."/>
            <person name="Puazo M."/>
            <person name="Raj R."/>
            <person name="Reid J."/>
            <person name="Rouhana J."/>
            <person name="Saada N."/>
            <person name="Shang Y."/>
            <person name="Simmons D."/>
            <person name="Thornton R."/>
            <person name="Warren J."/>
            <person name="Weissenberger G."/>
            <person name="Zhang J."/>
            <person name="Zhang L."/>
            <person name="Zhou C."/>
            <person name="Zhu D."/>
            <person name="Muzny D."/>
            <person name="Worley K."/>
            <person name="Gibbs R."/>
        </authorList>
    </citation>
    <scope>NUCLEOTIDE SEQUENCE [LARGE SCALE GENOMIC DNA]</scope>
    <source>
        <strain evidence="3 4">F0268</strain>
    </source>
</reference>
<dbReference type="GO" id="GO:0031342">
    <property type="term" value="P:negative regulation of cell killing"/>
    <property type="evidence" value="ECO:0007669"/>
    <property type="project" value="InterPro"/>
</dbReference>
<protein>
    <submittedName>
        <fullName evidence="3">DNA-binding helix-turn-helix protein</fullName>
    </submittedName>
</protein>
<dbReference type="InParanoid" id="C2KZ75"/>
<organism evidence="3 4">
    <name type="scientific">Oribacterium sinus F0268</name>
    <dbReference type="NCBI Taxonomy" id="585501"/>
    <lineage>
        <taxon>Bacteria</taxon>
        <taxon>Bacillati</taxon>
        <taxon>Bacillota</taxon>
        <taxon>Clostridia</taxon>
        <taxon>Lachnospirales</taxon>
        <taxon>Lachnospiraceae</taxon>
        <taxon>Oribacterium</taxon>
    </lineage>
</organism>
<dbReference type="AlphaFoldDB" id="C2KZ75"/>
<keyword evidence="4" id="KW-1185">Reference proteome</keyword>
<dbReference type="SMART" id="SM00530">
    <property type="entry name" value="HTH_XRE"/>
    <property type="match status" value="1"/>
</dbReference>
<dbReference type="FunCoup" id="C2KZ75">
    <property type="interactions" value="6"/>
</dbReference>
<dbReference type="GO" id="GO:0003677">
    <property type="term" value="F:DNA binding"/>
    <property type="evidence" value="ECO:0007669"/>
    <property type="project" value="UniProtKB-KW"/>
</dbReference>
<gene>
    <name evidence="3" type="ORF">HMPREF6123_1794</name>
</gene>
<dbReference type="GO" id="GO:0009636">
    <property type="term" value="P:response to toxic substance"/>
    <property type="evidence" value="ECO:0007669"/>
    <property type="project" value="InterPro"/>
</dbReference>
<accession>C2KZ75</accession>
<dbReference type="Proteomes" id="UP000004121">
    <property type="component" value="Unassembled WGS sequence"/>
</dbReference>
<sequence length="158" mass="18298">MIGENIRKLRHTQGLTQPEFAERIGVSRNSLSRYENGSSPISTDIIDRICQAFQVSYREIVGEEKMINPLEEYQLSSKIDLFKERAASILARLYHFQDKHAIAFDDEQNPWVLLGDDLSMILQDKIYTIQSVEELERYQGYLDGIERMLDLAEQQVVA</sequence>
<dbReference type="CDD" id="cd00093">
    <property type="entry name" value="HTH_XRE"/>
    <property type="match status" value="1"/>
</dbReference>
<dbReference type="InterPro" id="IPR035569">
    <property type="entry name" value="Antitoxin_epsilon/PezA_dom_sf"/>
</dbReference>
<dbReference type="SUPFAM" id="SSF47413">
    <property type="entry name" value="lambda repressor-like DNA-binding domains"/>
    <property type="match status" value="1"/>
</dbReference>
<dbReference type="RefSeq" id="WP_007156940.1">
    <property type="nucleotide sequence ID" value="NZ_GG668534.1"/>
</dbReference>
<comment type="caution">
    <text evidence="3">The sequence shown here is derived from an EMBL/GenBank/DDBJ whole genome shotgun (WGS) entry which is preliminary data.</text>
</comment>
<feature type="domain" description="HTH cro/C1-type" evidence="2">
    <location>
        <begin position="6"/>
        <end position="60"/>
    </location>
</feature>
<evidence type="ECO:0000313" key="4">
    <source>
        <dbReference type="Proteomes" id="UP000004121"/>
    </source>
</evidence>
<name>C2KZ75_9FIRM</name>
<dbReference type="InterPro" id="IPR015090">
    <property type="entry name" value="Epsilon_PezA_dom"/>
</dbReference>
<dbReference type="GO" id="GO:0015643">
    <property type="term" value="F:toxic substance binding"/>
    <property type="evidence" value="ECO:0007669"/>
    <property type="project" value="InterPro"/>
</dbReference>
<keyword evidence="1 3" id="KW-0238">DNA-binding</keyword>
<dbReference type="STRING" id="585501.HMPREF6123_1794"/>
<dbReference type="Pfam" id="PF01381">
    <property type="entry name" value="HTH_3"/>
    <property type="match status" value="1"/>
</dbReference>
<dbReference type="Gene3D" id="1.10.260.40">
    <property type="entry name" value="lambda repressor-like DNA-binding domains"/>
    <property type="match status" value="1"/>
</dbReference>
<dbReference type="InterPro" id="IPR010982">
    <property type="entry name" value="Lambda_DNA-bd_dom_sf"/>
</dbReference>
<dbReference type="HOGENOM" id="CLU_1668348_0_0_9"/>
<evidence type="ECO:0000256" key="1">
    <source>
        <dbReference type="ARBA" id="ARBA00023125"/>
    </source>
</evidence>
<dbReference type="EMBL" id="ACKX01000181">
    <property type="protein sequence ID" value="EEJ50927.1"/>
    <property type="molecule type" value="Genomic_DNA"/>
</dbReference>
<dbReference type="eggNOG" id="COG1396">
    <property type="taxonomic scope" value="Bacteria"/>
</dbReference>
<evidence type="ECO:0000313" key="3">
    <source>
        <dbReference type="EMBL" id="EEJ50927.1"/>
    </source>
</evidence>
<dbReference type="PROSITE" id="PS50943">
    <property type="entry name" value="HTH_CROC1"/>
    <property type="match status" value="1"/>
</dbReference>
<dbReference type="PANTHER" id="PTHR46558">
    <property type="entry name" value="TRACRIPTIONAL REGULATORY PROTEIN-RELATED-RELATED"/>
    <property type="match status" value="1"/>
</dbReference>
<proteinExistence type="predicted"/>
<dbReference type="OrthoDB" id="9812495at2"/>